<dbReference type="AlphaFoldDB" id="A0A8J3CEL4"/>
<keyword evidence="3 6" id="KW-0436">Ligase</keyword>
<dbReference type="InterPro" id="IPR044119">
    <property type="entry name" value="Adenylation_LigC-like"/>
</dbReference>
<dbReference type="GO" id="GO:0005524">
    <property type="term" value="F:ATP binding"/>
    <property type="evidence" value="ECO:0007669"/>
    <property type="project" value="InterPro"/>
</dbReference>
<evidence type="ECO:0000313" key="7">
    <source>
        <dbReference type="Proteomes" id="UP000637578"/>
    </source>
</evidence>
<dbReference type="PANTHER" id="PTHR45674:SF4">
    <property type="entry name" value="DNA LIGASE 1"/>
    <property type="match status" value="1"/>
</dbReference>
<protein>
    <recommendedName>
        <fullName evidence="2">DNA ligase (ATP)</fullName>
        <ecNumber evidence="2">6.5.1.1</ecNumber>
    </recommendedName>
</protein>
<dbReference type="Pfam" id="PF01068">
    <property type="entry name" value="DNA_ligase_A_M"/>
    <property type="match status" value="1"/>
</dbReference>
<dbReference type="NCBIfam" id="NF006078">
    <property type="entry name" value="PRK08224.1"/>
    <property type="match status" value="1"/>
</dbReference>
<dbReference type="Pfam" id="PF04679">
    <property type="entry name" value="DNA_ligase_A_C"/>
    <property type="match status" value="1"/>
</dbReference>
<dbReference type="CDD" id="cd07905">
    <property type="entry name" value="Adenylation_DNA_ligase_LigC"/>
    <property type="match status" value="1"/>
</dbReference>
<dbReference type="InterPro" id="IPR016059">
    <property type="entry name" value="DNA_ligase_ATP-dep_CS"/>
</dbReference>
<reference evidence="6" key="2">
    <citation type="submission" date="2020-09" db="EMBL/GenBank/DDBJ databases">
        <authorList>
            <person name="Sun Q."/>
            <person name="Zhou Y."/>
        </authorList>
    </citation>
    <scope>NUCLEOTIDE SEQUENCE</scope>
    <source>
        <strain evidence="6">CGMCC 4.5737</strain>
    </source>
</reference>
<comment type="catalytic activity">
    <reaction evidence="4">
        <text>ATP + (deoxyribonucleotide)n-3'-hydroxyl + 5'-phospho-(deoxyribonucleotide)m = (deoxyribonucleotide)n+m + AMP + diphosphate.</text>
        <dbReference type="EC" id="6.5.1.1"/>
    </reaction>
</comment>
<feature type="domain" description="ATP-dependent DNA ligase family profile" evidence="5">
    <location>
        <begin position="116"/>
        <end position="232"/>
    </location>
</feature>
<dbReference type="Gene3D" id="2.40.50.140">
    <property type="entry name" value="Nucleic acid-binding proteins"/>
    <property type="match status" value="1"/>
</dbReference>
<reference evidence="6" key="1">
    <citation type="journal article" date="2014" name="Int. J. Syst. Evol. Microbiol.">
        <title>Complete genome sequence of Corynebacterium casei LMG S-19264T (=DSM 44701T), isolated from a smear-ripened cheese.</title>
        <authorList>
            <consortium name="US DOE Joint Genome Institute (JGI-PGF)"/>
            <person name="Walter F."/>
            <person name="Albersmeier A."/>
            <person name="Kalinowski J."/>
            <person name="Ruckert C."/>
        </authorList>
    </citation>
    <scope>NUCLEOTIDE SEQUENCE</scope>
    <source>
        <strain evidence="6">CGMCC 4.5737</strain>
    </source>
</reference>
<dbReference type="EMBL" id="BMMK01000011">
    <property type="protein sequence ID" value="GGM55959.1"/>
    <property type="molecule type" value="Genomic_DNA"/>
</dbReference>
<comment type="caution">
    <text evidence="6">The sequence shown here is derived from an EMBL/GenBank/DDBJ whole genome shotgun (WGS) entry which is preliminary data.</text>
</comment>
<dbReference type="PROSITE" id="PS50160">
    <property type="entry name" value="DNA_LIGASE_A3"/>
    <property type="match status" value="1"/>
</dbReference>
<dbReference type="RefSeq" id="WP_229686353.1">
    <property type="nucleotide sequence ID" value="NZ_BMMK01000011.1"/>
</dbReference>
<keyword evidence="7" id="KW-1185">Reference proteome</keyword>
<dbReference type="InterPro" id="IPR012309">
    <property type="entry name" value="DNA_ligase_ATP-dep_C"/>
</dbReference>
<name>A0A8J3CEL4_9PSEU</name>
<dbReference type="Gene3D" id="3.30.470.30">
    <property type="entry name" value="DNA ligase/mRNA capping enzyme"/>
    <property type="match status" value="1"/>
</dbReference>
<dbReference type="GO" id="GO:0006281">
    <property type="term" value="P:DNA repair"/>
    <property type="evidence" value="ECO:0007669"/>
    <property type="project" value="InterPro"/>
</dbReference>
<dbReference type="GO" id="GO:0003910">
    <property type="term" value="F:DNA ligase (ATP) activity"/>
    <property type="evidence" value="ECO:0007669"/>
    <property type="project" value="UniProtKB-EC"/>
</dbReference>
<dbReference type="GO" id="GO:0006310">
    <property type="term" value="P:DNA recombination"/>
    <property type="evidence" value="ECO:0007669"/>
    <property type="project" value="InterPro"/>
</dbReference>
<accession>A0A8J3CEL4</accession>
<evidence type="ECO:0000256" key="3">
    <source>
        <dbReference type="ARBA" id="ARBA00022598"/>
    </source>
</evidence>
<dbReference type="CDD" id="cd07970">
    <property type="entry name" value="OBF_DNA_ligase_LigC"/>
    <property type="match status" value="1"/>
</dbReference>
<organism evidence="6 7">
    <name type="scientific">Longimycelium tulufanense</name>
    <dbReference type="NCBI Taxonomy" id="907463"/>
    <lineage>
        <taxon>Bacteria</taxon>
        <taxon>Bacillati</taxon>
        <taxon>Actinomycetota</taxon>
        <taxon>Actinomycetes</taxon>
        <taxon>Pseudonocardiales</taxon>
        <taxon>Pseudonocardiaceae</taxon>
        <taxon>Longimycelium</taxon>
    </lineage>
</organism>
<dbReference type="InterPro" id="IPR012340">
    <property type="entry name" value="NA-bd_OB-fold"/>
</dbReference>
<dbReference type="EC" id="6.5.1.1" evidence="2"/>
<evidence type="ECO:0000256" key="1">
    <source>
        <dbReference type="ARBA" id="ARBA00007572"/>
    </source>
</evidence>
<dbReference type="SUPFAM" id="SSF56091">
    <property type="entry name" value="DNA ligase/mRNA capping enzyme, catalytic domain"/>
    <property type="match status" value="1"/>
</dbReference>
<evidence type="ECO:0000256" key="4">
    <source>
        <dbReference type="ARBA" id="ARBA00034003"/>
    </source>
</evidence>
<dbReference type="InterPro" id="IPR044117">
    <property type="entry name" value="OBF_LigC-like"/>
</dbReference>
<evidence type="ECO:0000259" key="5">
    <source>
        <dbReference type="PROSITE" id="PS50160"/>
    </source>
</evidence>
<sequence>MALPISPPVKPILATSVSGVPERADLVFEPKWDGFRCLVFADGDEVLLQSRNGRDLARYFPEVVEAVRAAGMVPAVLDGELVVDRGARLDWDALTERVHPAASRVRKLAAETPARFVGFDLLARDDEGLLEQPFTARRDALLEVVPEGADRVHVTPATSDVSVARKWFHLFEGAGLDGLIAKPVGSTYTPGKRTLLKIKHERTADCVVGGLRWHINTEPGTAVGSLLLGLHDERGVLHFVGVVGAFPAATRRRLATELSPLMDGGERDHPWLGEQARDGRRLPGAVSRWRTTEQEWVPLRRERVVEVAYDHTEGGHPARFRHTTQFVRWRPDRDPASCGYDQLEEPASYDLDAVLHGDVRPRST</sequence>
<dbReference type="SUPFAM" id="SSF50249">
    <property type="entry name" value="Nucleic acid-binding proteins"/>
    <property type="match status" value="1"/>
</dbReference>
<evidence type="ECO:0000313" key="6">
    <source>
        <dbReference type="EMBL" id="GGM55959.1"/>
    </source>
</evidence>
<comment type="similarity">
    <text evidence="1">Belongs to the ATP-dependent DNA ligase family.</text>
</comment>
<dbReference type="InterPro" id="IPR050191">
    <property type="entry name" value="ATP-dep_DNA_ligase"/>
</dbReference>
<dbReference type="PROSITE" id="PS00697">
    <property type="entry name" value="DNA_LIGASE_A1"/>
    <property type="match status" value="1"/>
</dbReference>
<dbReference type="InterPro" id="IPR012310">
    <property type="entry name" value="DNA_ligase_ATP-dep_cent"/>
</dbReference>
<dbReference type="PANTHER" id="PTHR45674">
    <property type="entry name" value="DNA LIGASE 1/3 FAMILY MEMBER"/>
    <property type="match status" value="1"/>
</dbReference>
<gene>
    <name evidence="6" type="primary">lig</name>
    <name evidence="6" type="ORF">GCM10012275_28860</name>
</gene>
<dbReference type="Proteomes" id="UP000637578">
    <property type="component" value="Unassembled WGS sequence"/>
</dbReference>
<evidence type="ECO:0000256" key="2">
    <source>
        <dbReference type="ARBA" id="ARBA00012727"/>
    </source>
</evidence>
<proteinExistence type="inferred from homology"/>